<name>A0A1X0JII4_9MYCO</name>
<dbReference type="STRING" id="75922.BST47_23530"/>
<proteinExistence type="predicted"/>
<dbReference type="Proteomes" id="UP000192411">
    <property type="component" value="Unassembled WGS sequence"/>
</dbReference>
<dbReference type="InterPro" id="IPR012349">
    <property type="entry name" value="Split_barrel_FMN-bd"/>
</dbReference>
<accession>A0A1X0JII4</accession>
<reference evidence="1 2" key="1">
    <citation type="submission" date="2017-02" db="EMBL/GenBank/DDBJ databases">
        <title>The new phylogeny of genus Mycobacterium.</title>
        <authorList>
            <person name="Tortoli E."/>
            <person name="Trovato A."/>
            <person name="Cirillo D.M."/>
        </authorList>
    </citation>
    <scope>NUCLEOTIDE SEQUENCE [LARGE SCALE GENOMIC DNA]</scope>
    <source>
        <strain evidence="1 2">DSM 44338</strain>
    </source>
</reference>
<organism evidence="1 2">
    <name type="scientific">Mycolicibacterium tusciae</name>
    <dbReference type="NCBI Taxonomy" id="75922"/>
    <lineage>
        <taxon>Bacteria</taxon>
        <taxon>Bacillati</taxon>
        <taxon>Actinomycetota</taxon>
        <taxon>Actinomycetes</taxon>
        <taxon>Mycobacteriales</taxon>
        <taxon>Mycobacteriaceae</taxon>
        <taxon>Mycolicibacterium</taxon>
    </lineage>
</organism>
<dbReference type="Pfam" id="PF04075">
    <property type="entry name" value="F420H2_quin_red"/>
    <property type="match status" value="1"/>
</dbReference>
<dbReference type="EMBL" id="MVIM01000015">
    <property type="protein sequence ID" value="ORB62601.1"/>
    <property type="molecule type" value="Genomic_DNA"/>
</dbReference>
<dbReference type="InterPro" id="IPR004378">
    <property type="entry name" value="F420H2_quin_Rdtase"/>
</dbReference>
<evidence type="ECO:0000313" key="1">
    <source>
        <dbReference type="EMBL" id="ORB62601.1"/>
    </source>
</evidence>
<keyword evidence="2" id="KW-1185">Reference proteome</keyword>
<protein>
    <submittedName>
        <fullName evidence="1">Deazaflavin-dependent nitroreductase</fullName>
    </submittedName>
</protein>
<evidence type="ECO:0000313" key="2">
    <source>
        <dbReference type="Proteomes" id="UP000192411"/>
    </source>
</evidence>
<sequence length="153" mass="16700">MSDSARIRPPWWLKYVNKVMIGIQKIGLPMGEKGPVILVVPGRKSGKPRSTPITPMTVEGKRYVLGGLPGSDWAANLRAAGEAELKQGRTSQRVRVIELPPEEAKPLLRLFPVEVPTGVSFMKNAGLITGPNPDEYEALAGRCPVFRFDPVNA</sequence>
<comment type="caution">
    <text evidence="1">The sequence shown here is derived from an EMBL/GenBank/DDBJ whole genome shotgun (WGS) entry which is preliminary data.</text>
</comment>
<dbReference type="RefSeq" id="WP_083128073.1">
    <property type="nucleotide sequence ID" value="NZ_MVIM01000015.1"/>
</dbReference>
<dbReference type="Gene3D" id="2.30.110.10">
    <property type="entry name" value="Electron Transport, Fmn-binding Protein, Chain A"/>
    <property type="match status" value="1"/>
</dbReference>
<dbReference type="AlphaFoldDB" id="A0A1X0JII4"/>
<dbReference type="OrthoDB" id="3296989at2"/>
<gene>
    <name evidence="1" type="ORF">BST47_23530</name>
</gene>
<dbReference type="GO" id="GO:0016491">
    <property type="term" value="F:oxidoreductase activity"/>
    <property type="evidence" value="ECO:0007669"/>
    <property type="project" value="InterPro"/>
</dbReference>